<feature type="domain" description="HAT C-terminal dimerisation" evidence="1">
    <location>
        <begin position="37"/>
        <end position="103"/>
    </location>
</feature>
<organism evidence="2 3">
    <name type="scientific">Nezara viridula</name>
    <name type="common">Southern green stink bug</name>
    <name type="synonym">Cimex viridulus</name>
    <dbReference type="NCBI Taxonomy" id="85310"/>
    <lineage>
        <taxon>Eukaryota</taxon>
        <taxon>Metazoa</taxon>
        <taxon>Ecdysozoa</taxon>
        <taxon>Arthropoda</taxon>
        <taxon>Hexapoda</taxon>
        <taxon>Insecta</taxon>
        <taxon>Pterygota</taxon>
        <taxon>Neoptera</taxon>
        <taxon>Paraneoptera</taxon>
        <taxon>Hemiptera</taxon>
        <taxon>Heteroptera</taxon>
        <taxon>Panheteroptera</taxon>
        <taxon>Pentatomomorpha</taxon>
        <taxon>Pentatomoidea</taxon>
        <taxon>Pentatomidae</taxon>
        <taxon>Pentatominae</taxon>
        <taxon>Nezara</taxon>
    </lineage>
</organism>
<dbReference type="AlphaFoldDB" id="A0A9P0MQS3"/>
<dbReference type="PANTHER" id="PTHR45913">
    <property type="entry name" value="EPM2A-INTERACTING PROTEIN 1"/>
    <property type="match status" value="1"/>
</dbReference>
<sequence length="124" mass="14597">MAASKSIVDKLHRTHLHMNIVSDLRSQHKWSALNDLEKEDMIIFNAWNNIPDSYDQLKKLTFAVLSLFGSTYICEHYFSSMNIIKSKLRSRLIHENLESCLKLKTTYKPDLLKLSKELQEHYSR</sequence>
<dbReference type="InterPro" id="IPR008906">
    <property type="entry name" value="HATC_C_dom"/>
</dbReference>
<name>A0A9P0MQS3_NEZVI</name>
<keyword evidence="3" id="KW-1185">Reference proteome</keyword>
<evidence type="ECO:0000259" key="1">
    <source>
        <dbReference type="Pfam" id="PF05699"/>
    </source>
</evidence>
<dbReference type="InterPro" id="IPR012337">
    <property type="entry name" value="RNaseH-like_sf"/>
</dbReference>
<reference evidence="2" key="1">
    <citation type="submission" date="2022-01" db="EMBL/GenBank/DDBJ databases">
        <authorList>
            <person name="King R."/>
        </authorList>
    </citation>
    <scope>NUCLEOTIDE SEQUENCE</scope>
</reference>
<dbReference type="OrthoDB" id="8194986at2759"/>
<evidence type="ECO:0000313" key="2">
    <source>
        <dbReference type="EMBL" id="CAH1401260.1"/>
    </source>
</evidence>
<gene>
    <name evidence="2" type="ORF">NEZAVI_LOCUS10321</name>
</gene>
<dbReference type="Proteomes" id="UP001152798">
    <property type="component" value="Chromosome 5"/>
</dbReference>
<dbReference type="SUPFAM" id="SSF53098">
    <property type="entry name" value="Ribonuclease H-like"/>
    <property type="match status" value="1"/>
</dbReference>
<accession>A0A9P0MQS3</accession>
<dbReference type="Pfam" id="PF05699">
    <property type="entry name" value="Dimer_Tnp_hAT"/>
    <property type="match status" value="1"/>
</dbReference>
<dbReference type="PANTHER" id="PTHR45913:SF10">
    <property type="entry name" value="DUF4371 DOMAIN-CONTAINING PROTEIN"/>
    <property type="match status" value="1"/>
</dbReference>
<dbReference type="EMBL" id="OV725081">
    <property type="protein sequence ID" value="CAH1401260.1"/>
    <property type="molecule type" value="Genomic_DNA"/>
</dbReference>
<dbReference type="GO" id="GO:0046983">
    <property type="term" value="F:protein dimerization activity"/>
    <property type="evidence" value="ECO:0007669"/>
    <property type="project" value="InterPro"/>
</dbReference>
<evidence type="ECO:0000313" key="3">
    <source>
        <dbReference type="Proteomes" id="UP001152798"/>
    </source>
</evidence>
<protein>
    <recommendedName>
        <fullName evidence="1">HAT C-terminal dimerisation domain-containing protein</fullName>
    </recommendedName>
</protein>
<proteinExistence type="predicted"/>